<dbReference type="GO" id="GO:0030247">
    <property type="term" value="F:polysaccharide binding"/>
    <property type="evidence" value="ECO:0007669"/>
    <property type="project" value="InterPro"/>
</dbReference>
<evidence type="ECO:0000256" key="4">
    <source>
        <dbReference type="SAM" id="SignalP"/>
    </source>
</evidence>
<dbReference type="GO" id="GO:0016020">
    <property type="term" value="C:membrane"/>
    <property type="evidence" value="ECO:0007669"/>
    <property type="project" value="UniProtKB-SubCell"/>
</dbReference>
<dbReference type="Pfam" id="PF14380">
    <property type="entry name" value="WAK_assoc"/>
    <property type="match status" value="1"/>
</dbReference>
<gene>
    <name evidence="7" type="primary">gb26524</name>
    <name evidence="7" type="ORF">PR202_gb26524</name>
</gene>
<evidence type="ECO:0000256" key="2">
    <source>
        <dbReference type="ARBA" id="ARBA00022729"/>
    </source>
</evidence>
<feature type="chain" id="PRO_5043528829" description="Wall-associated receptor kinase C-terminal domain-containing protein" evidence="4">
    <location>
        <begin position="18"/>
        <end position="246"/>
    </location>
</feature>
<dbReference type="InterPro" id="IPR032872">
    <property type="entry name" value="WAK_assoc_C"/>
</dbReference>
<accession>A0AAV5FS34</accession>
<dbReference type="EMBL" id="BQKI01000095">
    <property type="protein sequence ID" value="GJN37553.1"/>
    <property type="molecule type" value="Genomic_DNA"/>
</dbReference>
<comment type="subcellular location">
    <subcellularLocation>
        <location evidence="1">Membrane</location>
        <topology evidence="1">Single-pass membrane protein</topology>
    </subcellularLocation>
</comment>
<proteinExistence type="predicted"/>
<keyword evidence="2 4" id="KW-0732">Signal</keyword>
<organism evidence="7 8">
    <name type="scientific">Eleusine coracana subsp. coracana</name>
    <dbReference type="NCBI Taxonomy" id="191504"/>
    <lineage>
        <taxon>Eukaryota</taxon>
        <taxon>Viridiplantae</taxon>
        <taxon>Streptophyta</taxon>
        <taxon>Embryophyta</taxon>
        <taxon>Tracheophyta</taxon>
        <taxon>Spermatophyta</taxon>
        <taxon>Magnoliopsida</taxon>
        <taxon>Liliopsida</taxon>
        <taxon>Poales</taxon>
        <taxon>Poaceae</taxon>
        <taxon>PACMAD clade</taxon>
        <taxon>Chloridoideae</taxon>
        <taxon>Cynodonteae</taxon>
        <taxon>Eleusininae</taxon>
        <taxon>Eleusine</taxon>
    </lineage>
</organism>
<evidence type="ECO:0000256" key="3">
    <source>
        <dbReference type="ARBA" id="ARBA00023180"/>
    </source>
</evidence>
<evidence type="ECO:0000313" key="7">
    <source>
        <dbReference type="EMBL" id="GJN37553.1"/>
    </source>
</evidence>
<keyword evidence="3" id="KW-0325">Glycoprotein</keyword>
<dbReference type="Proteomes" id="UP001054889">
    <property type="component" value="Unassembled WGS sequence"/>
</dbReference>
<dbReference type="PANTHER" id="PTHR33138">
    <property type="entry name" value="OS01G0690200 PROTEIN"/>
    <property type="match status" value="1"/>
</dbReference>
<evidence type="ECO:0000259" key="5">
    <source>
        <dbReference type="Pfam" id="PF13947"/>
    </source>
</evidence>
<protein>
    <recommendedName>
        <fullName evidence="9">Wall-associated receptor kinase C-terminal domain-containing protein</fullName>
    </recommendedName>
</protein>
<dbReference type="Pfam" id="PF13947">
    <property type="entry name" value="GUB_WAK_bind"/>
    <property type="match status" value="1"/>
</dbReference>
<name>A0AAV5FS34_ELECO</name>
<comment type="caution">
    <text evidence="7">The sequence shown here is derived from an EMBL/GenBank/DDBJ whole genome shotgun (WGS) entry which is preliminary data.</text>
</comment>
<keyword evidence="8" id="KW-1185">Reference proteome</keyword>
<sequence>MLLALLLLLLLPPLVAASHELGAACAPAKCGNLTIRYPFWLLGRHPPYCGYPSLGVSCDPAAPSLNNSSLRVLGIDYGNRSLAAFHAKLAEDATACSATTFNVSATLALPLLAVSRANWALILCTNCSRTAPAGSLPVTCPGSGGAWNVYMGRRYESGGPFVQGMAPVGCKYSVVPMMPGSELGKLDDYPGLVRRGFLMEWTVAGDCAACNKSGGQCRYDDGFKCLCPDGRLHSATCARGEFFHYD</sequence>
<feature type="domain" description="Wall-associated receptor kinase galacturonan-binding" evidence="5">
    <location>
        <begin position="25"/>
        <end position="82"/>
    </location>
</feature>
<feature type="domain" description="Wall-associated receptor kinase C-terminal" evidence="6">
    <location>
        <begin position="170"/>
        <end position="230"/>
    </location>
</feature>
<dbReference type="AlphaFoldDB" id="A0AAV5FS34"/>
<feature type="signal peptide" evidence="4">
    <location>
        <begin position="1"/>
        <end position="17"/>
    </location>
</feature>
<dbReference type="InterPro" id="IPR025287">
    <property type="entry name" value="WAK_GUB"/>
</dbReference>
<reference evidence="7" key="1">
    <citation type="journal article" date="2018" name="DNA Res.">
        <title>Multiple hybrid de novo genome assembly of finger millet, an orphan allotetraploid crop.</title>
        <authorList>
            <person name="Hatakeyama M."/>
            <person name="Aluri S."/>
            <person name="Balachadran M.T."/>
            <person name="Sivarajan S.R."/>
            <person name="Patrignani A."/>
            <person name="Gruter S."/>
            <person name="Poveda L."/>
            <person name="Shimizu-Inatsugi R."/>
            <person name="Baeten J."/>
            <person name="Francoijs K.J."/>
            <person name="Nataraja K.N."/>
            <person name="Reddy Y.A.N."/>
            <person name="Phadnis S."/>
            <person name="Ravikumar R.L."/>
            <person name="Schlapbach R."/>
            <person name="Sreeman S.M."/>
            <person name="Shimizu K.K."/>
        </authorList>
    </citation>
    <scope>NUCLEOTIDE SEQUENCE</scope>
</reference>
<dbReference type="PANTHER" id="PTHR33138:SF75">
    <property type="entry name" value="WALL-ASSOCIATED RECEPTOR KINASE GALACTURONAN-BINDING DOMAIN-CONTAINING PROTEIN"/>
    <property type="match status" value="1"/>
</dbReference>
<reference evidence="7" key="2">
    <citation type="submission" date="2021-12" db="EMBL/GenBank/DDBJ databases">
        <title>Resequencing data analysis of finger millet.</title>
        <authorList>
            <person name="Hatakeyama M."/>
            <person name="Aluri S."/>
            <person name="Balachadran M.T."/>
            <person name="Sivarajan S.R."/>
            <person name="Poveda L."/>
            <person name="Shimizu-Inatsugi R."/>
            <person name="Schlapbach R."/>
            <person name="Sreeman S.M."/>
            <person name="Shimizu K.K."/>
        </authorList>
    </citation>
    <scope>NUCLEOTIDE SEQUENCE</scope>
</reference>
<evidence type="ECO:0000256" key="1">
    <source>
        <dbReference type="ARBA" id="ARBA00004167"/>
    </source>
</evidence>
<evidence type="ECO:0000313" key="8">
    <source>
        <dbReference type="Proteomes" id="UP001054889"/>
    </source>
</evidence>
<evidence type="ECO:0000259" key="6">
    <source>
        <dbReference type="Pfam" id="PF14380"/>
    </source>
</evidence>
<evidence type="ECO:0008006" key="9">
    <source>
        <dbReference type="Google" id="ProtNLM"/>
    </source>
</evidence>